<organism evidence="2 3">
    <name type="scientific">Anaeromyxobacter diazotrophicus</name>
    <dbReference type="NCBI Taxonomy" id="2590199"/>
    <lineage>
        <taxon>Bacteria</taxon>
        <taxon>Pseudomonadati</taxon>
        <taxon>Myxococcota</taxon>
        <taxon>Myxococcia</taxon>
        <taxon>Myxococcales</taxon>
        <taxon>Cystobacterineae</taxon>
        <taxon>Anaeromyxobacteraceae</taxon>
        <taxon>Anaeromyxobacter</taxon>
    </lineage>
</organism>
<keyword evidence="3" id="KW-1185">Reference proteome</keyword>
<dbReference type="PANTHER" id="PTHR30050:SF4">
    <property type="entry name" value="ATP-BINDING PROTEIN RV3427C IN INSERTION SEQUENCE-RELATED"/>
    <property type="match status" value="1"/>
</dbReference>
<gene>
    <name evidence="2" type="primary">dnaC_1</name>
    <name evidence="2" type="ORF">AMYX_02660</name>
</gene>
<name>A0A7I9VGQ7_9BACT</name>
<dbReference type="GO" id="GO:0006260">
    <property type="term" value="P:DNA replication"/>
    <property type="evidence" value="ECO:0007669"/>
    <property type="project" value="TreeGrafter"/>
</dbReference>
<sequence length="295" mass="32441">MADPAQSGPCRACGGVGYLVEQVLGHPARARRCDCQAACPRCGESGYVLVQNGPSAVAQPCACRRLDERIALFNRIGIPAAVALASFDTFRAWSPDHAAAKAAAEDFARKFRGDRPTKGFLLYGRPGAGKTHLLCAALRWLALEKGVGSRYVEFMLLLSDMKSGFDANRSHMEVLRPLLQVPVLAIDELGKERGTDWERSMLDELISRRFNAGLTTLFATNYFLEDRAVPESPGRSVNTRSAQFQRDAESMTLAQRVGDRIYSRLNEMCVFVKLDPGHDLRKERADAGSAGFWKG</sequence>
<dbReference type="PANTHER" id="PTHR30050">
    <property type="entry name" value="CHROMOSOMAL REPLICATION INITIATOR PROTEIN DNAA"/>
    <property type="match status" value="1"/>
</dbReference>
<dbReference type="Proteomes" id="UP000503640">
    <property type="component" value="Unassembled WGS sequence"/>
</dbReference>
<protein>
    <submittedName>
        <fullName evidence="2">DNA replication protein DnaC</fullName>
    </submittedName>
</protein>
<dbReference type="Pfam" id="PF01695">
    <property type="entry name" value="IstB_IS21"/>
    <property type="match status" value="1"/>
</dbReference>
<proteinExistence type="predicted"/>
<dbReference type="RefSeq" id="WP_176062319.1">
    <property type="nucleotide sequence ID" value="NZ_BJTG01000001.1"/>
</dbReference>
<comment type="caution">
    <text evidence="2">The sequence shown here is derived from an EMBL/GenBank/DDBJ whole genome shotgun (WGS) entry which is preliminary data.</text>
</comment>
<dbReference type="EMBL" id="BJTG01000001">
    <property type="protein sequence ID" value="GEJ55525.1"/>
    <property type="molecule type" value="Genomic_DNA"/>
</dbReference>
<accession>A0A7I9VGQ7</accession>
<dbReference type="GO" id="GO:0005524">
    <property type="term" value="F:ATP binding"/>
    <property type="evidence" value="ECO:0007669"/>
    <property type="project" value="InterPro"/>
</dbReference>
<evidence type="ECO:0000313" key="2">
    <source>
        <dbReference type="EMBL" id="GEJ55525.1"/>
    </source>
</evidence>
<evidence type="ECO:0000313" key="3">
    <source>
        <dbReference type="Proteomes" id="UP000503640"/>
    </source>
</evidence>
<dbReference type="CDD" id="cd00009">
    <property type="entry name" value="AAA"/>
    <property type="match status" value="1"/>
</dbReference>
<dbReference type="SUPFAM" id="SSF52540">
    <property type="entry name" value="P-loop containing nucleoside triphosphate hydrolases"/>
    <property type="match status" value="1"/>
</dbReference>
<feature type="domain" description="IstB-like ATP-binding" evidence="1">
    <location>
        <begin position="120"/>
        <end position="217"/>
    </location>
</feature>
<dbReference type="Gene3D" id="3.40.50.300">
    <property type="entry name" value="P-loop containing nucleotide triphosphate hydrolases"/>
    <property type="match status" value="1"/>
</dbReference>
<reference evidence="3" key="1">
    <citation type="journal article" date="2020" name="Appl. Environ. Microbiol.">
        <title>Diazotrophic Anaeromyxobacter Isolates from Soils.</title>
        <authorList>
            <person name="Masuda Y."/>
            <person name="Yamanaka H."/>
            <person name="Xu Z.X."/>
            <person name="Shiratori Y."/>
            <person name="Aono T."/>
            <person name="Amachi S."/>
            <person name="Senoo K."/>
            <person name="Itoh H."/>
        </authorList>
    </citation>
    <scope>NUCLEOTIDE SEQUENCE [LARGE SCALE GENOMIC DNA]</scope>
    <source>
        <strain evidence="3">R267</strain>
    </source>
</reference>
<dbReference type="InterPro" id="IPR002611">
    <property type="entry name" value="IstB_ATP-bd"/>
</dbReference>
<dbReference type="InterPro" id="IPR027417">
    <property type="entry name" value="P-loop_NTPase"/>
</dbReference>
<dbReference type="AlphaFoldDB" id="A0A7I9VGQ7"/>
<evidence type="ECO:0000259" key="1">
    <source>
        <dbReference type="Pfam" id="PF01695"/>
    </source>
</evidence>